<dbReference type="AlphaFoldDB" id="A0A354YXT2"/>
<dbReference type="RefSeq" id="WP_061214488.1">
    <property type="nucleotide sequence ID" value="NZ_DCDX01000013.1"/>
</dbReference>
<name>A0A354YXT2_9FIRM</name>
<dbReference type="Proteomes" id="UP000263273">
    <property type="component" value="Unassembled WGS sequence"/>
</dbReference>
<dbReference type="EMBL" id="DNZF01000193">
    <property type="protein sequence ID" value="HBK54019.1"/>
    <property type="molecule type" value="Genomic_DNA"/>
</dbReference>
<comment type="caution">
    <text evidence="1">The sequence shown here is derived from an EMBL/GenBank/DDBJ whole genome shotgun (WGS) entry which is preliminary data.</text>
</comment>
<organism evidence="1 2">
    <name type="scientific">Syntrophomonas wolfei</name>
    <dbReference type="NCBI Taxonomy" id="863"/>
    <lineage>
        <taxon>Bacteria</taxon>
        <taxon>Bacillati</taxon>
        <taxon>Bacillota</taxon>
        <taxon>Clostridia</taxon>
        <taxon>Eubacteriales</taxon>
        <taxon>Syntrophomonadaceae</taxon>
        <taxon>Syntrophomonas</taxon>
    </lineage>
</organism>
<reference evidence="1 2" key="1">
    <citation type="journal article" date="2018" name="Nat. Biotechnol.">
        <title>A standardized bacterial taxonomy based on genome phylogeny substantially revises the tree of life.</title>
        <authorList>
            <person name="Parks D.H."/>
            <person name="Chuvochina M."/>
            <person name="Waite D.W."/>
            <person name="Rinke C."/>
            <person name="Skarshewski A."/>
            <person name="Chaumeil P.A."/>
            <person name="Hugenholtz P."/>
        </authorList>
    </citation>
    <scope>NUCLEOTIDE SEQUENCE [LARGE SCALE GENOMIC DNA]</scope>
    <source>
        <strain evidence="1">UBA10948</strain>
    </source>
</reference>
<evidence type="ECO:0000313" key="2">
    <source>
        <dbReference type="Proteomes" id="UP000263273"/>
    </source>
</evidence>
<gene>
    <name evidence="1" type="ORF">DDZ44_08800</name>
</gene>
<dbReference type="STRING" id="378794.GCA_001570625_02044"/>
<sequence length="144" mass="16802">MKETVKFGLDFIKLENHYLLPRVTSIVLTQSLYDILFQYVITPEKEERLKEFIALLEEHIKSKSKTPFSIPAVEMEFIGEGLQELKLLNWMEVPVAEFSIRLDEGAEDSPEEMEQVLELLEEMLTFKRKGNSNSIYVYPDKIVT</sequence>
<evidence type="ECO:0000313" key="1">
    <source>
        <dbReference type="EMBL" id="HBK54019.1"/>
    </source>
</evidence>
<accession>A0A354YXT2</accession>
<proteinExistence type="predicted"/>
<protein>
    <submittedName>
        <fullName evidence="1">Uncharacterized protein</fullName>
    </submittedName>
</protein>